<evidence type="ECO:0008006" key="3">
    <source>
        <dbReference type="Google" id="ProtNLM"/>
    </source>
</evidence>
<dbReference type="EMBL" id="BPLQ01014154">
    <property type="protein sequence ID" value="GIY77679.1"/>
    <property type="molecule type" value="Genomic_DNA"/>
</dbReference>
<accession>A0AAV4W642</accession>
<organism evidence="1 2">
    <name type="scientific">Caerostris darwini</name>
    <dbReference type="NCBI Taxonomy" id="1538125"/>
    <lineage>
        <taxon>Eukaryota</taxon>
        <taxon>Metazoa</taxon>
        <taxon>Ecdysozoa</taxon>
        <taxon>Arthropoda</taxon>
        <taxon>Chelicerata</taxon>
        <taxon>Arachnida</taxon>
        <taxon>Araneae</taxon>
        <taxon>Araneomorphae</taxon>
        <taxon>Entelegynae</taxon>
        <taxon>Araneoidea</taxon>
        <taxon>Araneidae</taxon>
        <taxon>Caerostris</taxon>
    </lineage>
</organism>
<gene>
    <name evidence="1" type="ORF">CDAR_416291</name>
</gene>
<name>A0AAV4W642_9ARAC</name>
<protein>
    <recommendedName>
        <fullName evidence="3">Maturase K</fullName>
    </recommendedName>
</protein>
<dbReference type="Proteomes" id="UP001054837">
    <property type="component" value="Unassembled WGS sequence"/>
</dbReference>
<reference evidence="1 2" key="1">
    <citation type="submission" date="2021-06" db="EMBL/GenBank/DDBJ databases">
        <title>Caerostris darwini draft genome.</title>
        <authorList>
            <person name="Kono N."/>
            <person name="Arakawa K."/>
        </authorList>
    </citation>
    <scope>NUCLEOTIDE SEQUENCE [LARGE SCALE GENOMIC DNA]</scope>
</reference>
<evidence type="ECO:0000313" key="2">
    <source>
        <dbReference type="Proteomes" id="UP001054837"/>
    </source>
</evidence>
<keyword evidence="2" id="KW-1185">Reference proteome</keyword>
<sequence>MFRKRQLFLTQTISMRGNRDQRKKGSYCRYCLSRQTRGCHVLCRLFPTVFPERKSPERRETDPISPTSRLISSLFSIYKPSLVTDYIGFSALPLVSELIKAVVLPREVTESFNYLSV</sequence>
<comment type="caution">
    <text evidence="1">The sequence shown here is derived from an EMBL/GenBank/DDBJ whole genome shotgun (WGS) entry which is preliminary data.</text>
</comment>
<proteinExistence type="predicted"/>
<dbReference type="AlphaFoldDB" id="A0AAV4W642"/>
<evidence type="ECO:0000313" key="1">
    <source>
        <dbReference type="EMBL" id="GIY77679.1"/>
    </source>
</evidence>